<sequence>MRLIIDVIACEANGACTRILPEALELDDEDQLHLRLAVIPPELEDKAKRAVRLCPRQALRLEPAKT</sequence>
<name>A0A0C1ZXG2_9BACT</name>
<dbReference type="AlphaFoldDB" id="A0A0C1ZXG2"/>
<evidence type="ECO:0000313" key="1">
    <source>
        <dbReference type="EMBL" id="KIG15793.1"/>
    </source>
</evidence>
<dbReference type="Gene3D" id="3.30.70.20">
    <property type="match status" value="1"/>
</dbReference>
<dbReference type="SUPFAM" id="SSF54862">
    <property type="entry name" value="4Fe-4S ferredoxins"/>
    <property type="match status" value="1"/>
</dbReference>
<dbReference type="Proteomes" id="UP000031599">
    <property type="component" value="Unassembled WGS sequence"/>
</dbReference>
<gene>
    <name evidence="1" type="ORF">DB30_05211</name>
</gene>
<dbReference type="EMBL" id="JMCC02000047">
    <property type="protein sequence ID" value="KIG15793.1"/>
    <property type="molecule type" value="Genomic_DNA"/>
</dbReference>
<comment type="caution">
    <text evidence="1">The sequence shown here is derived from an EMBL/GenBank/DDBJ whole genome shotgun (WGS) entry which is preliminary data.</text>
</comment>
<dbReference type="RefSeq" id="WP_052550865.1">
    <property type="nucleotide sequence ID" value="NZ_JMCC02000047.1"/>
</dbReference>
<accession>A0A0C1ZXG2</accession>
<organism evidence="1 2">
    <name type="scientific">Enhygromyxa salina</name>
    <dbReference type="NCBI Taxonomy" id="215803"/>
    <lineage>
        <taxon>Bacteria</taxon>
        <taxon>Pseudomonadati</taxon>
        <taxon>Myxococcota</taxon>
        <taxon>Polyangia</taxon>
        <taxon>Nannocystales</taxon>
        <taxon>Nannocystaceae</taxon>
        <taxon>Enhygromyxa</taxon>
    </lineage>
</organism>
<dbReference type="Pfam" id="PF13459">
    <property type="entry name" value="Fer4_15"/>
    <property type="match status" value="1"/>
</dbReference>
<protein>
    <submittedName>
        <fullName evidence="1">Putative ferredoxin</fullName>
    </submittedName>
</protein>
<evidence type="ECO:0000313" key="2">
    <source>
        <dbReference type="Proteomes" id="UP000031599"/>
    </source>
</evidence>
<reference evidence="1 2" key="1">
    <citation type="submission" date="2014-12" db="EMBL/GenBank/DDBJ databases">
        <title>Genome assembly of Enhygromyxa salina DSM 15201.</title>
        <authorList>
            <person name="Sharma G."/>
            <person name="Subramanian S."/>
        </authorList>
    </citation>
    <scope>NUCLEOTIDE SEQUENCE [LARGE SCALE GENOMIC DNA]</scope>
    <source>
        <strain evidence="1 2">DSM 15201</strain>
    </source>
</reference>
<proteinExistence type="predicted"/>